<evidence type="ECO:0000313" key="2">
    <source>
        <dbReference type="EnsemblPlants" id="OB02G18640.1"/>
    </source>
</evidence>
<keyword evidence="1" id="KW-1133">Transmembrane helix</keyword>
<evidence type="ECO:0008006" key="4">
    <source>
        <dbReference type="Google" id="ProtNLM"/>
    </source>
</evidence>
<dbReference type="HOGENOM" id="CLU_2416808_0_0_1"/>
<name>J3LB47_ORYBR</name>
<proteinExistence type="predicted"/>
<dbReference type="EnsemblPlants" id="OB02G18640.1">
    <property type="protein sequence ID" value="OB02G18640.1"/>
    <property type="gene ID" value="OB02G18640"/>
</dbReference>
<dbReference type="STRING" id="4533.J3LB47"/>
<feature type="transmembrane region" description="Helical" evidence="1">
    <location>
        <begin position="44"/>
        <end position="62"/>
    </location>
</feature>
<dbReference type="Proteomes" id="UP000006038">
    <property type="component" value="Unassembled WGS sequence"/>
</dbReference>
<evidence type="ECO:0000256" key="1">
    <source>
        <dbReference type="SAM" id="Phobius"/>
    </source>
</evidence>
<keyword evidence="3" id="KW-1185">Reference proteome</keyword>
<dbReference type="AlphaFoldDB" id="J3LB47"/>
<accession>J3LB47</accession>
<dbReference type="OMA" id="FINKWKL"/>
<protein>
    <recommendedName>
        <fullName evidence="4">DUF4220 domain-containing protein</fullName>
    </recommendedName>
</protein>
<dbReference type="PANTHER" id="PTHR31325">
    <property type="entry name" value="OS01G0798800 PROTEIN-RELATED"/>
    <property type="match status" value="1"/>
</dbReference>
<reference evidence="2" key="1">
    <citation type="submission" date="2013-04" db="UniProtKB">
        <authorList>
            <consortium name="EnsemblPlants"/>
        </authorList>
    </citation>
    <scope>IDENTIFICATION</scope>
</reference>
<dbReference type="Gramene" id="OB02G18640.1">
    <property type="protein sequence ID" value="OB02G18640.1"/>
    <property type="gene ID" value="OB02G18640"/>
</dbReference>
<feature type="transmembrane region" description="Helical" evidence="1">
    <location>
        <begin position="13"/>
        <end position="32"/>
    </location>
</feature>
<keyword evidence="1" id="KW-0812">Transmembrane</keyword>
<evidence type="ECO:0000313" key="3">
    <source>
        <dbReference type="Proteomes" id="UP000006038"/>
    </source>
</evidence>
<organism evidence="2">
    <name type="scientific">Oryza brachyantha</name>
    <name type="common">malo sina</name>
    <dbReference type="NCBI Taxonomy" id="4533"/>
    <lineage>
        <taxon>Eukaryota</taxon>
        <taxon>Viridiplantae</taxon>
        <taxon>Streptophyta</taxon>
        <taxon>Embryophyta</taxon>
        <taxon>Tracheophyta</taxon>
        <taxon>Spermatophyta</taxon>
        <taxon>Magnoliopsida</taxon>
        <taxon>Liliopsida</taxon>
        <taxon>Poales</taxon>
        <taxon>Poaceae</taxon>
        <taxon>BOP clade</taxon>
        <taxon>Oryzoideae</taxon>
        <taxon>Oryzeae</taxon>
        <taxon>Oryzinae</taxon>
        <taxon>Oryza</taxon>
    </lineage>
</organism>
<keyword evidence="1" id="KW-0472">Membrane</keyword>
<sequence>MAALIQLWNDWELQALVLLSFMLQVFIFFSGGLRQRSTNSALRILVWLAYLVADFIAVYALGQLSRQKNRCKRSRATSQVCSLLDAFPSHSS</sequence>